<organism evidence="4 5">
    <name type="scientific">Antrodiella citrinella</name>
    <dbReference type="NCBI Taxonomy" id="2447956"/>
    <lineage>
        <taxon>Eukaryota</taxon>
        <taxon>Fungi</taxon>
        <taxon>Dikarya</taxon>
        <taxon>Basidiomycota</taxon>
        <taxon>Agaricomycotina</taxon>
        <taxon>Agaricomycetes</taxon>
        <taxon>Polyporales</taxon>
        <taxon>Steccherinaceae</taxon>
        <taxon>Antrodiella</taxon>
    </lineage>
</organism>
<comment type="similarity">
    <text evidence="1 2">Belongs to the endosulfine family.</text>
</comment>
<comment type="caution">
    <text evidence="4">The sequence shown here is derived from an EMBL/GenBank/DDBJ whole genome shotgun (WGS) entry which is preliminary data.</text>
</comment>
<dbReference type="EMBL" id="SGPM01000055">
    <property type="protein sequence ID" value="THH31173.1"/>
    <property type="molecule type" value="Genomic_DNA"/>
</dbReference>
<dbReference type="InterPro" id="IPR006760">
    <property type="entry name" value="Endosulphine"/>
</dbReference>
<dbReference type="AlphaFoldDB" id="A0A4V3XIZ9"/>
<keyword evidence="5" id="KW-1185">Reference proteome</keyword>
<name>A0A4V3XIZ9_9APHY</name>
<protein>
    <recommendedName>
        <fullName evidence="2">mRNA stability protein</fullName>
    </recommendedName>
</protein>
<feature type="compositionally biased region" description="Polar residues" evidence="3">
    <location>
        <begin position="368"/>
        <end position="390"/>
    </location>
</feature>
<evidence type="ECO:0000313" key="4">
    <source>
        <dbReference type="EMBL" id="THH31173.1"/>
    </source>
</evidence>
<evidence type="ECO:0000256" key="3">
    <source>
        <dbReference type="SAM" id="MobiDB-lite"/>
    </source>
</evidence>
<dbReference type="GO" id="GO:0004864">
    <property type="term" value="F:protein phosphatase inhibitor activity"/>
    <property type="evidence" value="ECO:0007669"/>
    <property type="project" value="TreeGrafter"/>
</dbReference>
<proteinExistence type="inferred from homology"/>
<evidence type="ECO:0000313" key="5">
    <source>
        <dbReference type="Proteomes" id="UP000308730"/>
    </source>
</evidence>
<evidence type="ECO:0000256" key="1">
    <source>
        <dbReference type="ARBA" id="ARBA00010520"/>
    </source>
</evidence>
<dbReference type="PANTHER" id="PTHR10358">
    <property type="entry name" value="ENDOSULFINE"/>
    <property type="match status" value="1"/>
</dbReference>
<gene>
    <name evidence="4" type="ORF">EUX98_g3003</name>
</gene>
<feature type="compositionally biased region" description="Acidic residues" evidence="3">
    <location>
        <begin position="407"/>
        <end position="423"/>
    </location>
</feature>
<feature type="region of interest" description="Disordered" evidence="3">
    <location>
        <begin position="346"/>
        <end position="423"/>
    </location>
</feature>
<reference evidence="4 5" key="1">
    <citation type="submission" date="2019-02" db="EMBL/GenBank/DDBJ databases">
        <title>Genome sequencing of the rare red list fungi Antrodiella citrinella (Flaviporus citrinellus).</title>
        <authorList>
            <person name="Buettner E."/>
            <person name="Kellner H."/>
        </authorList>
    </citation>
    <scope>NUCLEOTIDE SEQUENCE [LARGE SCALE GENOMIC DNA]</scope>
    <source>
        <strain evidence="4 5">DSM 108506</strain>
    </source>
</reference>
<dbReference type="GO" id="GO:0005737">
    <property type="term" value="C:cytoplasm"/>
    <property type="evidence" value="ECO:0007669"/>
    <property type="project" value="TreeGrafter"/>
</dbReference>
<dbReference type="PANTHER" id="PTHR10358:SF6">
    <property type="entry name" value="ENDOSULFINE, ISOFORM A"/>
    <property type="match status" value="1"/>
</dbReference>
<comment type="function">
    <text evidence="2">Plays an essential role in initiation of the G0 program by preventing the degradation of specific nutrient-regulated mRNAs via the 5'-3' mRNA decay pathway.</text>
</comment>
<sequence length="423" mass="46623">MPPFICTASNKELTDAFVLHLQSTHHLDTAGDGDVRVLKSALPAAVDVLHAANITFTLAGVLAGHPVATATLQGSAVMQHAFTYFHKNASALGIAHISQPYVDEDDHKLKFDVTLRRCTDPERWPVHATLTKIDLVYTYKSRVHAKDAPPNDNPFTPQALLPLMSVLDRLLEKFIVHHLVNQVVLSLPEDVYGIEGDFHNIAKASEQPAPCRILLDEEDTEQLLVADLSTDVQLEDEDNFEGPILGTGSQGLCVSDEDDELGADTLEDWYCVDEDDEMDYTLHDQDDVEESGDFSGLSLYEDDSTKLSEEEQKLFRLYGKLPTHKNVLTKMQKDRKYFDSGDYALSKAGKAPQNTVGTAIPNPENIPHATSSPVNGHSMSVSPTNVTSPVKESPLAEPDTDQSTSETVDDEVDAEEEEQEEEE</sequence>
<evidence type="ECO:0000256" key="2">
    <source>
        <dbReference type="RuleBase" id="RU363120"/>
    </source>
</evidence>
<dbReference type="Proteomes" id="UP000308730">
    <property type="component" value="Unassembled WGS sequence"/>
</dbReference>
<dbReference type="Pfam" id="PF04667">
    <property type="entry name" value="Endosulfine"/>
    <property type="match status" value="1"/>
</dbReference>
<dbReference type="OrthoDB" id="5949865at2759"/>
<accession>A0A4V3XIZ9</accession>